<accession>A0A547Q6B6</accession>
<organism evidence="1 2">
    <name type="scientific">Palleronia caenipelagi</name>
    <dbReference type="NCBI Taxonomy" id="2489174"/>
    <lineage>
        <taxon>Bacteria</taxon>
        <taxon>Pseudomonadati</taxon>
        <taxon>Pseudomonadota</taxon>
        <taxon>Alphaproteobacteria</taxon>
        <taxon>Rhodobacterales</taxon>
        <taxon>Roseobacteraceae</taxon>
        <taxon>Palleronia</taxon>
    </lineage>
</organism>
<evidence type="ECO:0000313" key="1">
    <source>
        <dbReference type="EMBL" id="TRD21911.1"/>
    </source>
</evidence>
<evidence type="ECO:0000313" key="2">
    <source>
        <dbReference type="Proteomes" id="UP000318590"/>
    </source>
</evidence>
<comment type="caution">
    <text evidence="1">The sequence shown here is derived from an EMBL/GenBank/DDBJ whole genome shotgun (WGS) entry which is preliminary data.</text>
</comment>
<reference evidence="1 2" key="1">
    <citation type="submission" date="2019-06" db="EMBL/GenBank/DDBJ databases">
        <title>Paenimaribius caenipelagi gen. nov., sp. nov., isolated from a tidal flat.</title>
        <authorList>
            <person name="Yoon J.-H."/>
        </authorList>
    </citation>
    <scope>NUCLEOTIDE SEQUENCE [LARGE SCALE GENOMIC DNA]</scope>
    <source>
        <strain evidence="1 2">JBTF-M29</strain>
    </source>
</reference>
<sequence length="153" mass="16495">MGNPTLAYRGDILVMVAFDPEIPNAFVNFCGATGISLEITNEILSEKIGDCEDWSASIQTIKAYGAQDSRATFNGKWAQQNHGKVLRWVLDQKMLPVRVHFVTAGAGDVEYIDGIALATSTELGDIGNVEGNSISRNLSLEFSGKLTLTDKAA</sequence>
<dbReference type="EMBL" id="VFSV01000009">
    <property type="protein sequence ID" value="TRD21911.1"/>
    <property type="molecule type" value="Genomic_DNA"/>
</dbReference>
<name>A0A547Q6B6_9RHOB</name>
<gene>
    <name evidence="1" type="ORF">FEV53_07630</name>
</gene>
<protein>
    <recommendedName>
        <fullName evidence="3">Phage tail protein</fullName>
    </recommendedName>
</protein>
<dbReference type="OrthoDB" id="7774124at2"/>
<proteinExistence type="predicted"/>
<dbReference type="RefSeq" id="WP_142834216.1">
    <property type="nucleotide sequence ID" value="NZ_VFSV01000009.1"/>
</dbReference>
<keyword evidence="2" id="KW-1185">Reference proteome</keyword>
<dbReference type="AlphaFoldDB" id="A0A547Q6B6"/>
<dbReference type="Proteomes" id="UP000318590">
    <property type="component" value="Unassembled WGS sequence"/>
</dbReference>
<evidence type="ECO:0008006" key="3">
    <source>
        <dbReference type="Google" id="ProtNLM"/>
    </source>
</evidence>